<accession>A0A0A9EL07</accession>
<feature type="compositionally biased region" description="Low complexity" evidence="1">
    <location>
        <begin position="28"/>
        <end position="50"/>
    </location>
</feature>
<reference evidence="2" key="2">
    <citation type="journal article" date="2015" name="Data Brief">
        <title>Shoot transcriptome of the giant reed, Arundo donax.</title>
        <authorList>
            <person name="Barrero R.A."/>
            <person name="Guerrero F.D."/>
            <person name="Moolhuijzen P."/>
            <person name="Goolsby J.A."/>
            <person name="Tidwell J."/>
            <person name="Bellgard S.E."/>
            <person name="Bellgard M.I."/>
        </authorList>
    </citation>
    <scope>NUCLEOTIDE SEQUENCE</scope>
    <source>
        <tissue evidence="2">Shoot tissue taken approximately 20 cm above the soil surface</tissue>
    </source>
</reference>
<evidence type="ECO:0000256" key="1">
    <source>
        <dbReference type="SAM" id="MobiDB-lite"/>
    </source>
</evidence>
<dbReference type="EMBL" id="GBRH01197109">
    <property type="protein sequence ID" value="JAE00787.1"/>
    <property type="molecule type" value="Transcribed_RNA"/>
</dbReference>
<organism evidence="2">
    <name type="scientific">Arundo donax</name>
    <name type="common">Giant reed</name>
    <name type="synonym">Donax arundinaceus</name>
    <dbReference type="NCBI Taxonomy" id="35708"/>
    <lineage>
        <taxon>Eukaryota</taxon>
        <taxon>Viridiplantae</taxon>
        <taxon>Streptophyta</taxon>
        <taxon>Embryophyta</taxon>
        <taxon>Tracheophyta</taxon>
        <taxon>Spermatophyta</taxon>
        <taxon>Magnoliopsida</taxon>
        <taxon>Liliopsida</taxon>
        <taxon>Poales</taxon>
        <taxon>Poaceae</taxon>
        <taxon>PACMAD clade</taxon>
        <taxon>Arundinoideae</taxon>
        <taxon>Arundineae</taxon>
        <taxon>Arundo</taxon>
    </lineage>
</organism>
<dbReference type="AlphaFoldDB" id="A0A0A9EL07"/>
<feature type="region of interest" description="Disordered" evidence="1">
    <location>
        <begin position="28"/>
        <end position="56"/>
    </location>
</feature>
<sequence length="78" mass="8230">MQNCCNMKEDGNIASLLRKLAAKKIASSSTDAVAGGSSGGAPSSDPSMDPTTDASTQEQVLTFHLQILPWIPRPMPQE</sequence>
<proteinExistence type="predicted"/>
<evidence type="ECO:0000313" key="2">
    <source>
        <dbReference type="EMBL" id="JAE00787.1"/>
    </source>
</evidence>
<name>A0A0A9EL07_ARUDO</name>
<protein>
    <submittedName>
        <fullName evidence="2">Uncharacterized protein</fullName>
    </submittedName>
</protein>
<reference evidence="2" key="1">
    <citation type="submission" date="2014-09" db="EMBL/GenBank/DDBJ databases">
        <authorList>
            <person name="Magalhaes I.L.F."/>
            <person name="Oliveira U."/>
            <person name="Santos F.R."/>
            <person name="Vidigal T.H.D.A."/>
            <person name="Brescovit A.D."/>
            <person name="Santos A.J."/>
        </authorList>
    </citation>
    <scope>NUCLEOTIDE SEQUENCE</scope>
    <source>
        <tissue evidence="2">Shoot tissue taken approximately 20 cm above the soil surface</tissue>
    </source>
</reference>